<dbReference type="Gene3D" id="3.40.50.2300">
    <property type="match status" value="1"/>
</dbReference>
<evidence type="ECO:0000313" key="4">
    <source>
        <dbReference type="Proteomes" id="UP000051096"/>
    </source>
</evidence>
<dbReference type="PANTHER" id="PTHR43428">
    <property type="entry name" value="ARSENATE REDUCTASE"/>
    <property type="match status" value="1"/>
</dbReference>
<dbReference type="GO" id="GO:0046685">
    <property type="term" value="P:response to arsenic-containing substance"/>
    <property type="evidence" value="ECO:0007669"/>
    <property type="project" value="UniProtKB-KW"/>
</dbReference>
<dbReference type="InterPro" id="IPR036196">
    <property type="entry name" value="Ptyr_pPase_sf"/>
</dbReference>
<gene>
    <name evidence="3" type="ORF">AMJ87_01170</name>
</gene>
<dbReference type="PATRIC" id="fig|1703780.3.peg.82"/>
<dbReference type="PANTHER" id="PTHR43428:SF1">
    <property type="entry name" value="ARSENATE REDUCTASE"/>
    <property type="match status" value="1"/>
</dbReference>
<keyword evidence="1" id="KW-0059">Arsenical resistance</keyword>
<feature type="domain" description="Phosphotyrosine protein phosphatase I" evidence="2">
    <location>
        <begin position="6"/>
        <end position="139"/>
    </location>
</feature>
<dbReference type="AlphaFoldDB" id="A0A0S8GL13"/>
<dbReference type="CDD" id="cd16345">
    <property type="entry name" value="LMWP_ArsC"/>
    <property type="match status" value="1"/>
</dbReference>
<evidence type="ECO:0000256" key="1">
    <source>
        <dbReference type="ARBA" id="ARBA00022849"/>
    </source>
</evidence>
<dbReference type="Pfam" id="PF01451">
    <property type="entry name" value="LMWPc"/>
    <property type="match status" value="1"/>
</dbReference>
<proteinExistence type="predicted"/>
<organism evidence="3 4">
    <name type="scientific">candidate division WOR_3 bacterium SM23_60</name>
    <dbReference type="NCBI Taxonomy" id="1703780"/>
    <lineage>
        <taxon>Bacteria</taxon>
        <taxon>Bacteria division WOR-3</taxon>
    </lineage>
</organism>
<reference evidence="3 4" key="1">
    <citation type="journal article" date="2015" name="Microbiome">
        <title>Genomic resolution of linkages in carbon, nitrogen, and sulfur cycling among widespread estuary sediment bacteria.</title>
        <authorList>
            <person name="Baker B.J."/>
            <person name="Lazar C.S."/>
            <person name="Teske A.P."/>
            <person name="Dick G.J."/>
        </authorList>
    </citation>
    <scope>NUCLEOTIDE SEQUENCE [LARGE SCALE GENOMIC DNA]</scope>
    <source>
        <strain evidence="3">SM23_60</strain>
    </source>
</reference>
<accession>A0A0S8GL13</accession>
<name>A0A0S8GL13_UNCW3</name>
<evidence type="ECO:0000313" key="3">
    <source>
        <dbReference type="EMBL" id="KPK73655.1"/>
    </source>
</evidence>
<evidence type="ECO:0000259" key="2">
    <source>
        <dbReference type="SMART" id="SM00226"/>
    </source>
</evidence>
<comment type="caution">
    <text evidence="3">The sequence shown here is derived from an EMBL/GenBank/DDBJ whole genome shotgun (WGS) entry which is preliminary data.</text>
</comment>
<dbReference type="EMBL" id="LJUO01000005">
    <property type="protein sequence ID" value="KPK73655.1"/>
    <property type="molecule type" value="Genomic_DNA"/>
</dbReference>
<dbReference type="Proteomes" id="UP000051096">
    <property type="component" value="Unassembled WGS sequence"/>
</dbReference>
<dbReference type="SUPFAM" id="SSF52788">
    <property type="entry name" value="Phosphotyrosine protein phosphatases I"/>
    <property type="match status" value="1"/>
</dbReference>
<dbReference type="SMART" id="SM00226">
    <property type="entry name" value="LMWPc"/>
    <property type="match status" value="1"/>
</dbReference>
<sequence>MLPNKKKILFICTHNSARSQMAEAIVNSYYGNDYEAYSAGIQPTEVNAYAINVMAEIGIDISKHVSKSIEEFRNASFDYVITVCDKARETCPFFPGARELIHKGFNDPAEVTGPPAVVRAAFRNTRDEIHKYLREKFGKEK</sequence>
<protein>
    <recommendedName>
        <fullName evidence="2">Phosphotyrosine protein phosphatase I domain-containing protein</fullName>
    </recommendedName>
</protein>
<dbReference type="InterPro" id="IPR023485">
    <property type="entry name" value="Ptyr_pPase"/>
</dbReference>